<accession>A0AAV4NJC6</accession>
<dbReference type="Proteomes" id="UP001054945">
    <property type="component" value="Unassembled WGS sequence"/>
</dbReference>
<dbReference type="EMBL" id="BPLR01020867">
    <property type="protein sequence ID" value="GIX83412.1"/>
    <property type="molecule type" value="Genomic_DNA"/>
</dbReference>
<evidence type="ECO:0000313" key="2">
    <source>
        <dbReference type="EMBL" id="GIX83412.1"/>
    </source>
</evidence>
<evidence type="ECO:0000313" key="3">
    <source>
        <dbReference type="Proteomes" id="UP001054945"/>
    </source>
</evidence>
<reference evidence="2 3" key="1">
    <citation type="submission" date="2021-06" db="EMBL/GenBank/DDBJ databases">
        <title>Caerostris extrusa draft genome.</title>
        <authorList>
            <person name="Kono N."/>
            <person name="Arakawa K."/>
        </authorList>
    </citation>
    <scope>NUCLEOTIDE SEQUENCE [LARGE SCALE GENOMIC DNA]</scope>
</reference>
<feature type="region of interest" description="Disordered" evidence="1">
    <location>
        <begin position="58"/>
        <end position="99"/>
    </location>
</feature>
<keyword evidence="3" id="KW-1185">Reference proteome</keyword>
<gene>
    <name evidence="2" type="ORF">CEXT_309551</name>
</gene>
<name>A0AAV4NJC6_CAEEX</name>
<evidence type="ECO:0000256" key="1">
    <source>
        <dbReference type="SAM" id="MobiDB-lite"/>
    </source>
</evidence>
<protein>
    <submittedName>
        <fullName evidence="2">Uncharacterized protein</fullName>
    </submittedName>
</protein>
<sequence length="99" mass="11580">MVPFSNLSDISIVGNKKLHRKITSHPEYRLVINTRIEILLLKYFFSNLRNLDVTSRPKYVRNSKTPTGHAKHEKEKRWGKKNIPPKSSLEQKESQCGMF</sequence>
<organism evidence="2 3">
    <name type="scientific">Caerostris extrusa</name>
    <name type="common">Bark spider</name>
    <name type="synonym">Caerostris bankana</name>
    <dbReference type="NCBI Taxonomy" id="172846"/>
    <lineage>
        <taxon>Eukaryota</taxon>
        <taxon>Metazoa</taxon>
        <taxon>Ecdysozoa</taxon>
        <taxon>Arthropoda</taxon>
        <taxon>Chelicerata</taxon>
        <taxon>Arachnida</taxon>
        <taxon>Araneae</taxon>
        <taxon>Araneomorphae</taxon>
        <taxon>Entelegynae</taxon>
        <taxon>Araneoidea</taxon>
        <taxon>Araneidae</taxon>
        <taxon>Caerostris</taxon>
    </lineage>
</organism>
<proteinExistence type="predicted"/>
<comment type="caution">
    <text evidence="2">The sequence shown here is derived from an EMBL/GenBank/DDBJ whole genome shotgun (WGS) entry which is preliminary data.</text>
</comment>
<dbReference type="AlphaFoldDB" id="A0AAV4NJC6"/>